<dbReference type="Pfam" id="PF00733">
    <property type="entry name" value="Asn_synthase"/>
    <property type="match status" value="2"/>
</dbReference>
<evidence type="ECO:0000256" key="2">
    <source>
        <dbReference type="ARBA" id="ARBA00022962"/>
    </source>
</evidence>
<dbReference type="GO" id="GO:0006529">
    <property type="term" value="P:asparagine biosynthetic process"/>
    <property type="evidence" value="ECO:0007669"/>
    <property type="project" value="InterPro"/>
</dbReference>
<dbReference type="GO" id="GO:0004066">
    <property type="term" value="F:asparagine synthase (glutamine-hydrolyzing) activity"/>
    <property type="evidence" value="ECO:0007669"/>
    <property type="project" value="InterPro"/>
</dbReference>
<evidence type="ECO:0000259" key="3">
    <source>
        <dbReference type="Pfam" id="PF00733"/>
    </source>
</evidence>
<dbReference type="InterPro" id="IPR051857">
    <property type="entry name" value="Asn_synthetase_domain"/>
</dbReference>
<dbReference type="Proteomes" id="UP000716004">
    <property type="component" value="Unassembled WGS sequence"/>
</dbReference>
<proteinExistence type="predicted"/>
<dbReference type="AlphaFoldDB" id="A0A8J7YHX0"/>
<keyword evidence="2" id="KW-0315">Glutamine amidotransferase</keyword>
<dbReference type="SUPFAM" id="SSF52402">
    <property type="entry name" value="Adenine nucleotide alpha hydrolases-like"/>
    <property type="match status" value="1"/>
</dbReference>
<dbReference type="PANTHER" id="PTHR45937">
    <property type="entry name" value="ASPARAGINE SYNTHETASE DOMAIN-CONTAINING PROTEIN 1"/>
    <property type="match status" value="1"/>
</dbReference>
<dbReference type="InterPro" id="IPR001962">
    <property type="entry name" value="Asn_synthase"/>
</dbReference>
<comment type="caution">
    <text evidence="4">The sequence shown here is derived from an EMBL/GenBank/DDBJ whole genome shotgun (WGS) entry which is preliminary data.</text>
</comment>
<sequence length="255" mass="27630">MRDLSKSIGEALISALARSIEVNGNSALLYSGGLDSSIIAGISSSRGRIKLYTVGTEGSRDILEARKGASELGLELTEVIASDEDVLISCHRLNDIFAKRLGRRPTRLELSIYSPMVFALENVSEKVVLSGQGADEEFGGYSRYLRMDRSVLAEALNKDLDDLLLNGIRRDASIASEFGKTLVTPFLSTAVVSMAREMPLELKIDGGTNKVILRAVAAMLGLSAASAHKKAMQYGSGFEKAIKRLEHQSVLWYST</sequence>
<keyword evidence="1" id="KW-0028">Amino-acid biosynthesis</keyword>
<dbReference type="Gene3D" id="3.40.50.620">
    <property type="entry name" value="HUPs"/>
    <property type="match status" value="1"/>
</dbReference>
<feature type="domain" description="Asparagine synthetase" evidence="3">
    <location>
        <begin position="152"/>
        <end position="241"/>
    </location>
</feature>
<reference evidence="4" key="1">
    <citation type="submission" date="2021-04" db="EMBL/GenBank/DDBJ databases">
        <title>Genomic insights into ecological role and evolution of a novel Thermoplasmata order Candidatus Sysuiplasmatales.</title>
        <authorList>
            <person name="Yuan Y."/>
        </authorList>
    </citation>
    <scope>NUCLEOTIDE SEQUENCE</scope>
    <source>
        <strain evidence="4">YP2-bin.285</strain>
    </source>
</reference>
<accession>A0A8J7YHX0</accession>
<name>A0A8J7YHX0_9ARCH</name>
<organism evidence="4 5">
    <name type="scientific">Candidatus Sysuiplasma superficiale</name>
    <dbReference type="NCBI Taxonomy" id="2823368"/>
    <lineage>
        <taxon>Archaea</taxon>
        <taxon>Methanobacteriati</taxon>
        <taxon>Thermoplasmatota</taxon>
        <taxon>Thermoplasmata</taxon>
        <taxon>Candidatus Sysuiplasmatales</taxon>
        <taxon>Candidatus Sysuiplasmataceae</taxon>
        <taxon>Candidatus Sysuiplasma</taxon>
    </lineage>
</organism>
<evidence type="ECO:0000313" key="4">
    <source>
        <dbReference type="EMBL" id="MBX8631072.1"/>
    </source>
</evidence>
<dbReference type="EMBL" id="JAGVSJ010000001">
    <property type="protein sequence ID" value="MBX8631072.1"/>
    <property type="molecule type" value="Genomic_DNA"/>
</dbReference>
<dbReference type="PANTHER" id="PTHR45937:SF1">
    <property type="entry name" value="ASPARAGINE SYNTHETASE DOMAIN-CONTAINING PROTEIN 1"/>
    <property type="match status" value="1"/>
</dbReference>
<dbReference type="CDD" id="cd01991">
    <property type="entry name" value="Asn_synthase_B_C"/>
    <property type="match status" value="1"/>
</dbReference>
<dbReference type="InterPro" id="IPR014729">
    <property type="entry name" value="Rossmann-like_a/b/a_fold"/>
</dbReference>
<feature type="domain" description="Asparagine synthetase" evidence="3">
    <location>
        <begin position="10"/>
        <end position="151"/>
    </location>
</feature>
<gene>
    <name evidence="4" type="ORF">J9259_00910</name>
</gene>
<evidence type="ECO:0000256" key="1">
    <source>
        <dbReference type="ARBA" id="ARBA00022605"/>
    </source>
</evidence>
<protein>
    <recommendedName>
        <fullName evidence="3">Asparagine synthetase domain-containing protein</fullName>
    </recommendedName>
</protein>
<evidence type="ECO:0000313" key="5">
    <source>
        <dbReference type="Proteomes" id="UP000716004"/>
    </source>
</evidence>